<dbReference type="InterPro" id="IPR003749">
    <property type="entry name" value="ThiS/MoaD-like"/>
</dbReference>
<dbReference type="EMBL" id="JAYMYJ010000043">
    <property type="protein sequence ID" value="MEB4590428.1"/>
    <property type="molecule type" value="Genomic_DNA"/>
</dbReference>
<proteinExistence type="inferred from homology"/>
<keyword evidence="5" id="KW-1185">Reference proteome</keyword>
<evidence type="ECO:0000313" key="5">
    <source>
        <dbReference type="Proteomes" id="UP001308005"/>
    </source>
</evidence>
<dbReference type="Gene3D" id="3.10.20.30">
    <property type="match status" value="1"/>
</dbReference>
<comment type="similarity">
    <text evidence="2">Belongs to the MoaD family.</text>
</comment>
<reference evidence="5" key="1">
    <citation type="submission" date="2023-07" db="EMBL/GenBank/DDBJ databases">
        <title>The carbon used by Thiothrix.</title>
        <authorList>
            <person name="Chen L."/>
        </authorList>
    </citation>
    <scope>NUCLEOTIDE SEQUENCE [LARGE SCALE GENOMIC DNA]</scope>
</reference>
<dbReference type="PANTHER" id="PTHR33359">
    <property type="entry name" value="MOLYBDOPTERIN SYNTHASE SULFUR CARRIER SUBUNIT"/>
    <property type="match status" value="1"/>
</dbReference>
<evidence type="ECO:0000313" key="4">
    <source>
        <dbReference type="EMBL" id="MEB4590428.1"/>
    </source>
</evidence>
<dbReference type="InterPro" id="IPR012675">
    <property type="entry name" value="Beta-grasp_dom_sf"/>
</dbReference>
<name>A0ABU6CUE7_9GAMM</name>
<dbReference type="SUPFAM" id="SSF54285">
    <property type="entry name" value="MoaD/ThiS"/>
    <property type="match status" value="1"/>
</dbReference>
<evidence type="ECO:0000256" key="1">
    <source>
        <dbReference type="ARBA" id="ARBA00022741"/>
    </source>
</evidence>
<dbReference type="InterPro" id="IPR016155">
    <property type="entry name" value="Mopterin_synth/thiamin_S_b"/>
</dbReference>
<protein>
    <recommendedName>
        <fullName evidence="3">Molybdopterin synthase sulfur carrier subunit</fullName>
    </recommendedName>
</protein>
<dbReference type="CDD" id="cd00754">
    <property type="entry name" value="Ubl_MoaD"/>
    <property type="match status" value="1"/>
</dbReference>
<organism evidence="4 5">
    <name type="scientific">Candidatus Thiothrix phosphatis</name>
    <dbReference type="NCBI Taxonomy" id="3112415"/>
    <lineage>
        <taxon>Bacteria</taxon>
        <taxon>Pseudomonadati</taxon>
        <taxon>Pseudomonadota</taxon>
        <taxon>Gammaproteobacteria</taxon>
        <taxon>Thiotrichales</taxon>
        <taxon>Thiotrichaceae</taxon>
        <taxon>Thiothrix</taxon>
    </lineage>
</organism>
<dbReference type="InterPro" id="IPR044672">
    <property type="entry name" value="MOCS2A"/>
</dbReference>
<evidence type="ECO:0000256" key="2">
    <source>
        <dbReference type="ARBA" id="ARBA00024200"/>
    </source>
</evidence>
<sequence length="77" mass="8100">MSVKVLFFASLRERLGVGQVMLDATGPLSVAEVWQRSSGGAALPTNVLVSINHEYADVGKQVQPGDEVAFFPPVTGG</sequence>
<keyword evidence="1" id="KW-0547">Nucleotide-binding</keyword>
<evidence type="ECO:0000256" key="3">
    <source>
        <dbReference type="ARBA" id="ARBA00024247"/>
    </source>
</evidence>
<accession>A0ABU6CUE7</accession>
<comment type="caution">
    <text evidence="4">The sequence shown here is derived from an EMBL/GenBank/DDBJ whole genome shotgun (WGS) entry which is preliminary data.</text>
</comment>
<dbReference type="Pfam" id="PF02597">
    <property type="entry name" value="ThiS"/>
    <property type="match status" value="1"/>
</dbReference>
<reference evidence="4 5" key="2">
    <citation type="submission" date="2024-01" db="EMBL/GenBank/DDBJ databases">
        <authorList>
            <person name="Xie X."/>
        </authorList>
    </citation>
    <scope>NUCLEOTIDE SEQUENCE [LARGE SCALE GENOMIC DNA]</scope>
    <source>
        <strain evidence="4">SCUT-1</strain>
    </source>
</reference>
<dbReference type="PANTHER" id="PTHR33359:SF1">
    <property type="entry name" value="MOLYBDOPTERIN SYNTHASE SULFUR CARRIER SUBUNIT"/>
    <property type="match status" value="1"/>
</dbReference>
<dbReference type="RefSeq" id="WP_324693732.1">
    <property type="nucleotide sequence ID" value="NZ_JAYMYJ010000043.1"/>
</dbReference>
<gene>
    <name evidence="4" type="ORF">VSS37_05515</name>
</gene>
<dbReference type="Proteomes" id="UP001308005">
    <property type="component" value="Unassembled WGS sequence"/>
</dbReference>